<keyword evidence="1" id="KW-1133">Transmembrane helix</keyword>
<evidence type="ECO:0000313" key="3">
    <source>
        <dbReference type="Proteomes" id="UP000499080"/>
    </source>
</evidence>
<evidence type="ECO:0000256" key="1">
    <source>
        <dbReference type="SAM" id="Phobius"/>
    </source>
</evidence>
<evidence type="ECO:0000313" key="2">
    <source>
        <dbReference type="EMBL" id="GBM27202.1"/>
    </source>
</evidence>
<keyword evidence="1" id="KW-0812">Transmembrane</keyword>
<feature type="transmembrane region" description="Helical" evidence="1">
    <location>
        <begin position="376"/>
        <end position="394"/>
    </location>
</feature>
<feature type="transmembrane region" description="Helical" evidence="1">
    <location>
        <begin position="209"/>
        <end position="229"/>
    </location>
</feature>
<sequence>MYRNSKRNSPKNEGVKIIIKSSVTIVQSRSGSFMDDFRFIFMPFFLLGIEMQEIEDCASVRDSCRACKKAGIRSIVRCFLRNFIFIIFTLQILVKAYYVKIGEEIRNKFPVLIIVILKVTLYITVYRKRRHILKIMENLNQELKMFPKYNLRKIKYSLIAFFTFTTLFCVVWSVMDFHFGCGRKKLQPYLVGILLLKPFFSYFIEIIDFLFDFVGIIVVSSFIVFYMLVCNLSRIFFQHIRDNLGLVRALEDFQKLVTLHEETLSILHYFEEQLSFPAFITVTLTMIGIFRCGYSVAFIKDNPTFLNAYLISSMFLYMLFQLLLVISGALTNEAADDTSNVLKRRYNKDFKSPKMEVDFSPYSLTLWRIYRMDRSLIIDSFGTMLTFGILFGTLGK</sequence>
<organism evidence="2 3">
    <name type="scientific">Araneus ventricosus</name>
    <name type="common">Orbweaver spider</name>
    <name type="synonym">Epeira ventricosa</name>
    <dbReference type="NCBI Taxonomy" id="182803"/>
    <lineage>
        <taxon>Eukaryota</taxon>
        <taxon>Metazoa</taxon>
        <taxon>Ecdysozoa</taxon>
        <taxon>Arthropoda</taxon>
        <taxon>Chelicerata</taxon>
        <taxon>Arachnida</taxon>
        <taxon>Araneae</taxon>
        <taxon>Araneomorphae</taxon>
        <taxon>Entelegynae</taxon>
        <taxon>Araneoidea</taxon>
        <taxon>Araneidae</taxon>
        <taxon>Araneus</taxon>
    </lineage>
</organism>
<feature type="transmembrane region" description="Helical" evidence="1">
    <location>
        <begin position="186"/>
        <end position="204"/>
    </location>
</feature>
<feature type="transmembrane region" description="Helical" evidence="1">
    <location>
        <begin position="306"/>
        <end position="330"/>
    </location>
</feature>
<comment type="caution">
    <text evidence="2">The sequence shown here is derived from an EMBL/GenBank/DDBJ whole genome shotgun (WGS) entry which is preliminary data.</text>
</comment>
<feature type="transmembrane region" description="Helical" evidence="1">
    <location>
        <begin position="109"/>
        <end position="126"/>
    </location>
</feature>
<dbReference type="EMBL" id="BGPR01000578">
    <property type="protein sequence ID" value="GBM27202.1"/>
    <property type="molecule type" value="Genomic_DNA"/>
</dbReference>
<keyword evidence="3" id="KW-1185">Reference proteome</keyword>
<proteinExistence type="predicted"/>
<reference evidence="2 3" key="1">
    <citation type="journal article" date="2019" name="Sci. Rep.">
        <title>Orb-weaving spider Araneus ventricosus genome elucidates the spidroin gene catalogue.</title>
        <authorList>
            <person name="Kono N."/>
            <person name="Nakamura H."/>
            <person name="Ohtoshi R."/>
            <person name="Moran D.A.P."/>
            <person name="Shinohara A."/>
            <person name="Yoshida Y."/>
            <person name="Fujiwara M."/>
            <person name="Mori M."/>
            <person name="Tomita M."/>
            <person name="Arakawa K."/>
        </authorList>
    </citation>
    <scope>NUCLEOTIDE SEQUENCE [LARGE SCALE GENOMIC DNA]</scope>
</reference>
<feature type="transmembrane region" description="Helical" evidence="1">
    <location>
        <begin position="274"/>
        <end position="294"/>
    </location>
</feature>
<protein>
    <recommendedName>
        <fullName evidence="4">Gustatory receptor</fullName>
    </recommendedName>
</protein>
<name>A0A4Y2EDL4_ARAVE</name>
<dbReference type="Proteomes" id="UP000499080">
    <property type="component" value="Unassembled WGS sequence"/>
</dbReference>
<dbReference type="AlphaFoldDB" id="A0A4Y2EDL4"/>
<keyword evidence="1" id="KW-0472">Membrane</keyword>
<accession>A0A4Y2EDL4</accession>
<evidence type="ECO:0008006" key="4">
    <source>
        <dbReference type="Google" id="ProtNLM"/>
    </source>
</evidence>
<feature type="transmembrane region" description="Helical" evidence="1">
    <location>
        <begin position="78"/>
        <end position="97"/>
    </location>
</feature>
<gene>
    <name evidence="2" type="ORF">AVEN_9866_1</name>
</gene>
<feature type="transmembrane region" description="Helical" evidence="1">
    <location>
        <begin position="154"/>
        <end position="174"/>
    </location>
</feature>